<comment type="caution">
    <text evidence="1">The sequence shown here is derived from an EMBL/GenBank/DDBJ whole genome shotgun (WGS) entry which is preliminary data.</text>
</comment>
<evidence type="ECO:0000313" key="1">
    <source>
        <dbReference type="EMBL" id="KKM73763.1"/>
    </source>
</evidence>
<organism evidence="1">
    <name type="scientific">marine sediment metagenome</name>
    <dbReference type="NCBI Taxonomy" id="412755"/>
    <lineage>
        <taxon>unclassified sequences</taxon>
        <taxon>metagenomes</taxon>
        <taxon>ecological metagenomes</taxon>
    </lineage>
</organism>
<reference evidence="1" key="1">
    <citation type="journal article" date="2015" name="Nature">
        <title>Complex archaea that bridge the gap between prokaryotes and eukaryotes.</title>
        <authorList>
            <person name="Spang A."/>
            <person name="Saw J.H."/>
            <person name="Jorgensen S.L."/>
            <person name="Zaremba-Niedzwiedzka K."/>
            <person name="Martijn J."/>
            <person name="Lind A.E."/>
            <person name="van Eijk R."/>
            <person name="Schleper C."/>
            <person name="Guy L."/>
            <person name="Ettema T.J."/>
        </authorList>
    </citation>
    <scope>NUCLEOTIDE SEQUENCE</scope>
</reference>
<dbReference type="AlphaFoldDB" id="A0A0F9JVR2"/>
<accession>A0A0F9JVR2</accession>
<proteinExistence type="predicted"/>
<name>A0A0F9JVR2_9ZZZZ</name>
<protein>
    <submittedName>
        <fullName evidence="1">Uncharacterized protein</fullName>
    </submittedName>
</protein>
<sequence>MVMSFLGLDMPEPIEEKMIEISWDRSPADPRKIRQHIILDFGKTDWDANTAVEKAGYVIRTVRRQFGVKLSRIQQ</sequence>
<dbReference type="EMBL" id="LAZR01009249">
    <property type="protein sequence ID" value="KKM73763.1"/>
    <property type="molecule type" value="Genomic_DNA"/>
</dbReference>
<gene>
    <name evidence="1" type="ORF">LCGC14_1407130</name>
</gene>